<dbReference type="InterPro" id="IPR003156">
    <property type="entry name" value="DHHA1_dom"/>
</dbReference>
<dbReference type="Gene3D" id="3.10.310.30">
    <property type="match status" value="1"/>
</dbReference>
<gene>
    <name evidence="3" type="ORF">A2304_00265</name>
</gene>
<proteinExistence type="predicted"/>
<dbReference type="Gene3D" id="3.90.1640.10">
    <property type="entry name" value="inorganic pyrophosphatase (n-terminal core)"/>
    <property type="match status" value="1"/>
</dbReference>
<dbReference type="Pfam" id="PF02272">
    <property type="entry name" value="DHHA1"/>
    <property type="match status" value="1"/>
</dbReference>
<feature type="domain" description="DDH" evidence="1">
    <location>
        <begin position="29"/>
        <end position="168"/>
    </location>
</feature>
<protein>
    <recommendedName>
        <fullName evidence="5">DDH domain-containing protein</fullName>
    </recommendedName>
</protein>
<dbReference type="PANTHER" id="PTHR47618">
    <property type="entry name" value="BIFUNCTIONAL OLIGORIBONUCLEASE AND PAP PHOSPHATASE NRNA"/>
    <property type="match status" value="1"/>
</dbReference>
<dbReference type="InterPro" id="IPR051319">
    <property type="entry name" value="Oligoribo/pAp-PDE_c-di-AMP_PDE"/>
</dbReference>
<reference evidence="3 4" key="1">
    <citation type="journal article" date="2016" name="Nat. Commun.">
        <title>Thousands of microbial genomes shed light on interconnected biogeochemical processes in an aquifer system.</title>
        <authorList>
            <person name="Anantharaman K."/>
            <person name="Brown C.T."/>
            <person name="Hug L.A."/>
            <person name="Sharon I."/>
            <person name="Castelle C.J."/>
            <person name="Probst A.J."/>
            <person name="Thomas B.C."/>
            <person name="Singh A."/>
            <person name="Wilkins M.J."/>
            <person name="Karaoz U."/>
            <person name="Brodie E.L."/>
            <person name="Williams K.H."/>
            <person name="Hubbard S.S."/>
            <person name="Banfield J.F."/>
        </authorList>
    </citation>
    <scope>NUCLEOTIDE SEQUENCE [LARGE SCALE GENOMIC DNA]</scope>
</reference>
<dbReference type="Proteomes" id="UP000176501">
    <property type="component" value="Unassembled WGS sequence"/>
</dbReference>
<evidence type="ECO:0000259" key="2">
    <source>
        <dbReference type="Pfam" id="PF02272"/>
    </source>
</evidence>
<dbReference type="InterPro" id="IPR001667">
    <property type="entry name" value="DDH_dom"/>
</dbReference>
<dbReference type="AlphaFoldDB" id="A0A1F7W675"/>
<evidence type="ECO:0000259" key="1">
    <source>
        <dbReference type="Pfam" id="PF01368"/>
    </source>
</evidence>
<comment type="caution">
    <text evidence="3">The sequence shown here is derived from an EMBL/GenBank/DDBJ whole genome shotgun (WGS) entry which is preliminary data.</text>
</comment>
<evidence type="ECO:0008006" key="5">
    <source>
        <dbReference type="Google" id="ProtNLM"/>
    </source>
</evidence>
<organism evidence="3 4">
    <name type="scientific">Candidatus Uhrbacteria bacterium RIFOXYB2_FULL_57_15</name>
    <dbReference type="NCBI Taxonomy" id="1802422"/>
    <lineage>
        <taxon>Bacteria</taxon>
        <taxon>Candidatus Uhriibacteriota</taxon>
    </lineage>
</organism>
<evidence type="ECO:0000313" key="4">
    <source>
        <dbReference type="Proteomes" id="UP000176501"/>
    </source>
</evidence>
<dbReference type="EMBL" id="MGFE01000021">
    <property type="protein sequence ID" value="OGL98270.1"/>
    <property type="molecule type" value="Genomic_DNA"/>
</dbReference>
<feature type="domain" description="DHHA1" evidence="2">
    <location>
        <begin position="236"/>
        <end position="311"/>
    </location>
</feature>
<accession>A0A1F7W675</accession>
<dbReference type="Pfam" id="PF01368">
    <property type="entry name" value="DHH"/>
    <property type="match status" value="1"/>
</dbReference>
<sequence>MVVLLLVMESYTHKRIHDMLVTAKRPVFVADERLDGDSLGSSLAVADYLKSRGVRVPVFVSEPVPAKYRFLPNVNLCTTDEAIFDDVSIDLLVTFDCSDAAFVSRLHARVPSRPPIVNIDHHATNSRYGQVNQVVTDSPATAEVVHRFFRENHIVPSRDAATCLMTGICFDTTVFSNDATNQRAFDAASDLLMGGARIQEVIRNMYQNRSVNMLRIWGAALERLRRHPEKGVVATFITRADMEGAGVTDDEVDGLSNFLNLVTDADVLFVFRETVDGSVKASMRSTGPDVSLVAKAMGGGGHRKAAGFTVPFGSAVCDDAGCWQLVERALVVLES</sequence>
<dbReference type="PANTHER" id="PTHR47618:SF1">
    <property type="entry name" value="BIFUNCTIONAL OLIGORIBONUCLEASE AND PAP PHOSPHATASE NRNA"/>
    <property type="match status" value="1"/>
</dbReference>
<dbReference type="GO" id="GO:0003676">
    <property type="term" value="F:nucleic acid binding"/>
    <property type="evidence" value="ECO:0007669"/>
    <property type="project" value="InterPro"/>
</dbReference>
<evidence type="ECO:0000313" key="3">
    <source>
        <dbReference type="EMBL" id="OGL98270.1"/>
    </source>
</evidence>
<dbReference type="InterPro" id="IPR038763">
    <property type="entry name" value="DHH_sf"/>
</dbReference>
<dbReference type="SUPFAM" id="SSF64182">
    <property type="entry name" value="DHH phosphoesterases"/>
    <property type="match status" value="1"/>
</dbReference>
<name>A0A1F7W675_9BACT</name>